<comment type="caution">
    <text evidence="2">The sequence shown here is derived from an EMBL/GenBank/DDBJ whole genome shotgun (WGS) entry which is preliminary data.</text>
</comment>
<evidence type="ECO:0008006" key="4">
    <source>
        <dbReference type="Google" id="ProtNLM"/>
    </source>
</evidence>
<dbReference type="AlphaFoldDB" id="A0A3R5VUE7"/>
<keyword evidence="1" id="KW-0812">Transmembrane</keyword>
<evidence type="ECO:0000256" key="1">
    <source>
        <dbReference type="SAM" id="Phobius"/>
    </source>
</evidence>
<organism evidence="2 3">
    <name type="scientific">Roseburia inulinivorans</name>
    <dbReference type="NCBI Taxonomy" id="360807"/>
    <lineage>
        <taxon>Bacteria</taxon>
        <taxon>Bacillati</taxon>
        <taxon>Bacillota</taxon>
        <taxon>Clostridia</taxon>
        <taxon>Lachnospirales</taxon>
        <taxon>Lachnospiraceae</taxon>
        <taxon>Roseburia</taxon>
    </lineage>
</organism>
<name>A0A3R5VUE7_9FIRM</name>
<feature type="transmembrane region" description="Helical" evidence="1">
    <location>
        <begin position="416"/>
        <end position="433"/>
    </location>
</feature>
<feature type="transmembrane region" description="Helical" evidence="1">
    <location>
        <begin position="157"/>
        <end position="190"/>
    </location>
</feature>
<feature type="transmembrane region" description="Helical" evidence="1">
    <location>
        <begin position="454"/>
        <end position="477"/>
    </location>
</feature>
<reference evidence="2 3" key="1">
    <citation type="submission" date="2018-08" db="EMBL/GenBank/DDBJ databases">
        <title>A genome reference for cultivated species of the human gut microbiota.</title>
        <authorList>
            <person name="Zou Y."/>
            <person name="Xue W."/>
            <person name="Luo G."/>
        </authorList>
    </citation>
    <scope>NUCLEOTIDE SEQUENCE [LARGE SCALE GENOMIC DNA]</scope>
    <source>
        <strain evidence="2 3">AF28-15</strain>
    </source>
</reference>
<feature type="transmembrane region" description="Helical" evidence="1">
    <location>
        <begin position="196"/>
        <end position="221"/>
    </location>
</feature>
<protein>
    <recommendedName>
        <fullName evidence="4">DUF2029 domain-containing protein</fullName>
    </recommendedName>
</protein>
<feature type="transmembrane region" description="Helical" evidence="1">
    <location>
        <begin position="20"/>
        <end position="38"/>
    </location>
</feature>
<dbReference type="Proteomes" id="UP000283738">
    <property type="component" value="Unassembled WGS sequence"/>
</dbReference>
<feature type="transmembrane region" description="Helical" evidence="1">
    <location>
        <begin position="114"/>
        <end position="137"/>
    </location>
</feature>
<dbReference type="RefSeq" id="WP_118110559.1">
    <property type="nucleotide sequence ID" value="NZ_QRTF01000021.1"/>
</dbReference>
<feature type="transmembrane region" description="Helical" evidence="1">
    <location>
        <begin position="228"/>
        <end position="248"/>
    </location>
</feature>
<keyword evidence="1" id="KW-1133">Transmembrane helix</keyword>
<feature type="transmembrane region" description="Helical" evidence="1">
    <location>
        <begin position="82"/>
        <end position="102"/>
    </location>
</feature>
<feature type="transmembrane region" description="Helical" evidence="1">
    <location>
        <begin position="330"/>
        <end position="346"/>
    </location>
</feature>
<gene>
    <name evidence="2" type="ORF">DWY96_10260</name>
</gene>
<feature type="transmembrane region" description="Helical" evidence="1">
    <location>
        <begin position="308"/>
        <end position="324"/>
    </location>
</feature>
<proteinExistence type="predicted"/>
<sequence length="479" mass="55516">MKRLKTYLTDEHGVYKWEWVVLGLLLMIPFISFAYGDLKSIIHYEINFTGSILKGGGLQNFYTYCMNQVKFYIDHSIEGVSYATYDFPMYIVLGIWGIPLYIYEQIIGIDPTYFFWPLFYGKSIYIVALVISAYLIYRICKELGINSQNSIWGSFGFASSILVVANVCIIGQSDILGIVWILLGILALLQKKEWKFVIYFMIAISFKQFALFIFVPLLLLTDKRIIRIIGKMIVAVSLTLVSGIPFYGNTEAMEIKKKFSNEMLEMLTAAKIPFLNREIPLVIILLGGLCLFCFLKNELMEEDLRKKYIIYISFLSMGIVFSSFDFNPYWGLYLAPFLAIVLVANTSETYHNFLLETIGMGALTLAHYSAYSWCYDISNTKAMFWNKLFGALDYEGFWIRMNMVTKALKIDDYCDYIFAVYLLCLWAILWKNRPEKIRITDQKINYRRLMVQRLAVNMLIVAIPFGFIFLNIAAFVMQH</sequence>
<feature type="transmembrane region" description="Helical" evidence="1">
    <location>
        <begin position="353"/>
        <end position="371"/>
    </location>
</feature>
<keyword evidence="1" id="KW-0472">Membrane</keyword>
<feature type="transmembrane region" description="Helical" evidence="1">
    <location>
        <begin position="279"/>
        <end position="296"/>
    </location>
</feature>
<evidence type="ECO:0000313" key="2">
    <source>
        <dbReference type="EMBL" id="RGQ48168.1"/>
    </source>
</evidence>
<accession>A0A3R5VUE7</accession>
<dbReference type="EMBL" id="QRTF01000021">
    <property type="protein sequence ID" value="RGQ48168.1"/>
    <property type="molecule type" value="Genomic_DNA"/>
</dbReference>
<evidence type="ECO:0000313" key="3">
    <source>
        <dbReference type="Proteomes" id="UP000283738"/>
    </source>
</evidence>